<dbReference type="AlphaFoldDB" id="A0A2W5T6C9"/>
<evidence type="ECO:0000313" key="2">
    <source>
        <dbReference type="Proteomes" id="UP000249061"/>
    </source>
</evidence>
<proteinExistence type="predicted"/>
<evidence type="ECO:0000313" key="1">
    <source>
        <dbReference type="EMBL" id="PZR11069.1"/>
    </source>
</evidence>
<dbReference type="EMBL" id="QFQP01000015">
    <property type="protein sequence ID" value="PZR11069.1"/>
    <property type="molecule type" value="Genomic_DNA"/>
</dbReference>
<reference evidence="1 2" key="1">
    <citation type="submission" date="2017-08" db="EMBL/GenBank/DDBJ databases">
        <title>Infants hospitalized years apart are colonized by the same room-sourced microbial strains.</title>
        <authorList>
            <person name="Brooks B."/>
            <person name="Olm M.R."/>
            <person name="Firek B.A."/>
            <person name="Baker R."/>
            <person name="Thomas B.C."/>
            <person name="Morowitz M.J."/>
            <person name="Banfield J.F."/>
        </authorList>
    </citation>
    <scope>NUCLEOTIDE SEQUENCE [LARGE SCALE GENOMIC DNA]</scope>
    <source>
        <strain evidence="1">S2_003_000_R2_14</strain>
    </source>
</reference>
<evidence type="ECO:0008006" key="3">
    <source>
        <dbReference type="Google" id="ProtNLM"/>
    </source>
</evidence>
<gene>
    <name evidence="1" type="ORF">DI536_18180</name>
</gene>
<organism evidence="1 2">
    <name type="scientific">Archangium gephyra</name>
    <dbReference type="NCBI Taxonomy" id="48"/>
    <lineage>
        <taxon>Bacteria</taxon>
        <taxon>Pseudomonadati</taxon>
        <taxon>Myxococcota</taxon>
        <taxon>Myxococcia</taxon>
        <taxon>Myxococcales</taxon>
        <taxon>Cystobacterineae</taxon>
        <taxon>Archangiaceae</taxon>
        <taxon>Archangium</taxon>
    </lineage>
</organism>
<comment type="caution">
    <text evidence="1">The sequence shown here is derived from an EMBL/GenBank/DDBJ whole genome shotgun (WGS) entry which is preliminary data.</text>
</comment>
<name>A0A2W5T6C9_9BACT</name>
<protein>
    <recommendedName>
        <fullName evidence="3">DUF2171 domain-containing protein</fullName>
    </recommendedName>
</protein>
<dbReference type="Proteomes" id="UP000249061">
    <property type="component" value="Unassembled WGS sequence"/>
</dbReference>
<sequence length="77" mass="8249">MQVGDQVYLKEGGTMFGAVRAVHAHGLQIYVENSGDFDVKAEAVAAVHDGKVLLNPEKLGPALRTAISHAHRAEEAR</sequence>
<accession>A0A2W5T6C9</accession>